<keyword evidence="6" id="KW-1185">Reference proteome</keyword>
<dbReference type="InterPro" id="IPR057190">
    <property type="entry name" value="DUF7868"/>
</dbReference>
<dbReference type="PRINTS" id="PR00092">
    <property type="entry name" value="TYROSINASE"/>
</dbReference>
<protein>
    <recommendedName>
        <fullName evidence="3 4">Tyrosinase copper-binding domain-containing protein</fullName>
    </recommendedName>
</protein>
<dbReference type="PANTHER" id="PTHR11474:SF76">
    <property type="entry name" value="SHKT DOMAIN-CONTAINING PROTEIN"/>
    <property type="match status" value="1"/>
</dbReference>
<evidence type="ECO:0000259" key="4">
    <source>
        <dbReference type="PROSITE" id="PS00498"/>
    </source>
</evidence>
<dbReference type="PANTHER" id="PTHR11474">
    <property type="entry name" value="TYROSINASE FAMILY MEMBER"/>
    <property type="match status" value="1"/>
</dbReference>
<comment type="caution">
    <text evidence="5">The sequence shown here is derived from an EMBL/GenBank/DDBJ whole genome shotgun (WGS) entry which is preliminary data.</text>
</comment>
<dbReference type="Gene3D" id="1.10.1280.10">
    <property type="entry name" value="Di-copper center containing domain from catechol oxidase"/>
    <property type="match status" value="1"/>
</dbReference>
<sequence>MTRTRMDAWGLTRTEGDWPAVLDAYERAVGLMRALDPAQGRPTNPLSWQFQAAIHGRDLTPATPDNGSTLWNGCQHQSWFFFPWHRMYLLAFEAIVQHFLSDDQWSLPYWYSIDPDDPKTAVLPPAFRDTTRPTNNLFTELRSMSANGGDPLTNSALGQIDLATPLLDALRADVFSTPDGIATFGGGERSTPITQGDEMGLLEGAPHGGVHVLVGNDFNPNTGDPISFGWMGDPATAGLDPIFWLHHANIDRIWQMWLDLDTSHTNPPDGDLAWFDTTFTFPKVGGGTIAWKVGEVMDTIKLGYQYESVASPSALAAPVFAGGPGIEIGEAEMPQQLPPQVIGATVDVAVSSDEPVTVALSEPADVGLAAEGAVIGSRAYLRIEGITGTAAAPLYQVYLDVPEGESPEEHPELRVGAISTFGIQAASRTDEIHSGTGLTTVFEITRVRDALADAGRWDPARVSVAFRPVIPVPSDPAAAQELAQQAQAREVDVRAARIAVVVT</sequence>
<dbReference type="RefSeq" id="WP_081792561.1">
    <property type="nucleotide sequence ID" value="NZ_BAWF01000049.1"/>
</dbReference>
<dbReference type="Proteomes" id="UP000019491">
    <property type="component" value="Unassembled WGS sequence"/>
</dbReference>
<dbReference type="InterPro" id="IPR050316">
    <property type="entry name" value="Tyrosinase/Hemocyanin"/>
</dbReference>
<keyword evidence="2" id="KW-0186">Copper</keyword>
<evidence type="ECO:0000256" key="1">
    <source>
        <dbReference type="ARBA" id="ARBA00022723"/>
    </source>
</evidence>
<name>X0Q963_RHOWR</name>
<reference evidence="5 6" key="1">
    <citation type="submission" date="2014-02" db="EMBL/GenBank/DDBJ databases">
        <title>Whole genome shotgun sequence of Rhodococcus wratislaviensis NBRC 100605.</title>
        <authorList>
            <person name="Hosoyama A."/>
            <person name="Tsuchikane K."/>
            <person name="Yoshida I."/>
            <person name="Ohji S."/>
            <person name="Ichikawa N."/>
            <person name="Yamazoe A."/>
            <person name="Fujita N."/>
        </authorList>
    </citation>
    <scope>NUCLEOTIDE SEQUENCE [LARGE SCALE GENOMIC DNA]</scope>
    <source>
        <strain evidence="5 6">NBRC 100605</strain>
    </source>
</reference>
<dbReference type="SUPFAM" id="SSF48056">
    <property type="entry name" value="Di-copper centre-containing domain"/>
    <property type="match status" value="1"/>
</dbReference>
<proteinExistence type="predicted"/>
<dbReference type="Pfam" id="PF00264">
    <property type="entry name" value="Tyrosinase"/>
    <property type="match status" value="1"/>
</dbReference>
<dbReference type="PROSITE" id="PS00497">
    <property type="entry name" value="TYROSINASE_1"/>
    <property type="match status" value="1"/>
</dbReference>
<dbReference type="PROSITE" id="PS00498">
    <property type="entry name" value="TYROSINASE_2"/>
    <property type="match status" value="1"/>
</dbReference>
<dbReference type="InterPro" id="IPR002227">
    <property type="entry name" value="Tyrosinase_Cu-bd"/>
</dbReference>
<evidence type="ECO:0000256" key="2">
    <source>
        <dbReference type="ARBA" id="ARBA00023008"/>
    </source>
</evidence>
<feature type="domain" description="Tyrosinase copper-binding" evidence="4">
    <location>
        <begin position="240"/>
        <end position="251"/>
    </location>
</feature>
<dbReference type="GO" id="GO:0046872">
    <property type="term" value="F:metal ion binding"/>
    <property type="evidence" value="ECO:0007669"/>
    <property type="project" value="UniProtKB-KW"/>
</dbReference>
<evidence type="ECO:0000313" key="5">
    <source>
        <dbReference type="EMBL" id="GAF48102.1"/>
    </source>
</evidence>
<evidence type="ECO:0000259" key="3">
    <source>
        <dbReference type="PROSITE" id="PS00497"/>
    </source>
</evidence>
<gene>
    <name evidence="5" type="ORF">RW1_049_00080</name>
</gene>
<dbReference type="AlphaFoldDB" id="X0Q963"/>
<dbReference type="GO" id="GO:0016491">
    <property type="term" value="F:oxidoreductase activity"/>
    <property type="evidence" value="ECO:0007669"/>
    <property type="project" value="InterPro"/>
</dbReference>
<organism evidence="5 6">
    <name type="scientific">Rhodococcus wratislaviensis NBRC 100605</name>
    <dbReference type="NCBI Taxonomy" id="1219028"/>
    <lineage>
        <taxon>Bacteria</taxon>
        <taxon>Bacillati</taxon>
        <taxon>Actinomycetota</taxon>
        <taxon>Actinomycetes</taxon>
        <taxon>Mycobacteriales</taxon>
        <taxon>Nocardiaceae</taxon>
        <taxon>Rhodococcus</taxon>
    </lineage>
</organism>
<dbReference type="Pfam" id="PF25271">
    <property type="entry name" value="DUF7868"/>
    <property type="match status" value="1"/>
</dbReference>
<dbReference type="EMBL" id="BAWF01000049">
    <property type="protein sequence ID" value="GAF48102.1"/>
    <property type="molecule type" value="Genomic_DNA"/>
</dbReference>
<evidence type="ECO:0000313" key="6">
    <source>
        <dbReference type="Proteomes" id="UP000019491"/>
    </source>
</evidence>
<feature type="domain" description="Tyrosinase copper-binding" evidence="3">
    <location>
        <begin position="76"/>
        <end position="93"/>
    </location>
</feature>
<dbReference type="OrthoDB" id="2874181at2"/>
<keyword evidence="1" id="KW-0479">Metal-binding</keyword>
<accession>X0Q963</accession>
<dbReference type="InterPro" id="IPR008922">
    <property type="entry name" value="Di-copper_centre_dom_sf"/>
</dbReference>